<organism evidence="2 3">
    <name type="scientific">Arthrobacter halodurans</name>
    <dbReference type="NCBI Taxonomy" id="516699"/>
    <lineage>
        <taxon>Bacteria</taxon>
        <taxon>Bacillati</taxon>
        <taxon>Actinomycetota</taxon>
        <taxon>Actinomycetes</taxon>
        <taxon>Micrococcales</taxon>
        <taxon>Micrococcaceae</taxon>
        <taxon>Arthrobacter</taxon>
    </lineage>
</organism>
<evidence type="ECO:0000259" key="1">
    <source>
        <dbReference type="SMART" id="SM00871"/>
    </source>
</evidence>
<proteinExistence type="predicted"/>
<dbReference type="RefSeq" id="WP_373971615.1">
    <property type="nucleotide sequence ID" value="NZ_JBHDLJ010000004.1"/>
</dbReference>
<dbReference type="InterPro" id="IPR010499">
    <property type="entry name" value="AraC_E-bd"/>
</dbReference>
<protein>
    <submittedName>
        <fullName evidence="2">GyrI-like domain-containing protein</fullName>
    </submittedName>
</protein>
<dbReference type="InterPro" id="IPR011256">
    <property type="entry name" value="Reg_factor_effector_dom_sf"/>
</dbReference>
<dbReference type="PANTHER" id="PTHR40055:SF1">
    <property type="entry name" value="TRANSCRIPTIONAL REGULATOR YGIV-RELATED"/>
    <property type="match status" value="1"/>
</dbReference>
<gene>
    <name evidence="2" type="ORF">ACETWP_07610</name>
</gene>
<dbReference type="SUPFAM" id="SSF55136">
    <property type="entry name" value="Probable bacterial effector-binding domain"/>
    <property type="match status" value="1"/>
</dbReference>
<feature type="domain" description="AraC effector-binding" evidence="1">
    <location>
        <begin position="6"/>
        <end position="156"/>
    </location>
</feature>
<keyword evidence="3" id="KW-1185">Reference proteome</keyword>
<dbReference type="Pfam" id="PF06445">
    <property type="entry name" value="GyrI-like"/>
    <property type="match status" value="1"/>
</dbReference>
<evidence type="ECO:0000313" key="3">
    <source>
        <dbReference type="Proteomes" id="UP001575652"/>
    </source>
</evidence>
<sequence>MPEASSEPTIVTLEPTEAAVLRETVAMDALPEFFDRAYHAVADALERQGVGIAGPPVGVYHGMPSETVDVAAGFPTERAAADSDGVTAVTLPGGRAAQVLHTGSYDGLADAYRRLLRWLGDQGAAPGPVVWESYLTEPLPGGDQDGTKTLITWPLAG</sequence>
<dbReference type="Gene3D" id="3.20.80.10">
    <property type="entry name" value="Regulatory factor, effector binding domain"/>
    <property type="match status" value="1"/>
</dbReference>
<dbReference type="InterPro" id="IPR050908">
    <property type="entry name" value="SmbC-like"/>
</dbReference>
<reference evidence="2 3" key="1">
    <citation type="submission" date="2024-09" db="EMBL/GenBank/DDBJ databases">
        <authorList>
            <person name="Salinas-Garcia M.A."/>
            <person name="Prieme A."/>
        </authorList>
    </citation>
    <scope>NUCLEOTIDE SEQUENCE [LARGE SCALE GENOMIC DNA]</scope>
    <source>
        <strain evidence="2 3">DSM 21081</strain>
    </source>
</reference>
<dbReference type="Proteomes" id="UP001575652">
    <property type="component" value="Unassembled WGS sequence"/>
</dbReference>
<accession>A0ABV4ULC9</accession>
<dbReference type="PANTHER" id="PTHR40055">
    <property type="entry name" value="TRANSCRIPTIONAL REGULATOR YGIV-RELATED"/>
    <property type="match status" value="1"/>
</dbReference>
<dbReference type="InterPro" id="IPR029442">
    <property type="entry name" value="GyrI-like"/>
</dbReference>
<dbReference type="EMBL" id="JBHDLJ010000004">
    <property type="protein sequence ID" value="MFB0834450.1"/>
    <property type="molecule type" value="Genomic_DNA"/>
</dbReference>
<dbReference type="SMART" id="SM00871">
    <property type="entry name" value="AraC_E_bind"/>
    <property type="match status" value="1"/>
</dbReference>
<name>A0ABV4ULC9_9MICC</name>
<comment type="caution">
    <text evidence="2">The sequence shown here is derived from an EMBL/GenBank/DDBJ whole genome shotgun (WGS) entry which is preliminary data.</text>
</comment>
<evidence type="ECO:0000313" key="2">
    <source>
        <dbReference type="EMBL" id="MFB0834450.1"/>
    </source>
</evidence>